<organism evidence="3 4">
    <name type="scientific">Bifidobacterium dentium</name>
    <dbReference type="NCBI Taxonomy" id="1689"/>
    <lineage>
        <taxon>Bacteria</taxon>
        <taxon>Bacillati</taxon>
        <taxon>Actinomycetota</taxon>
        <taxon>Actinomycetes</taxon>
        <taxon>Bifidobacteriales</taxon>
        <taxon>Bifidobacteriaceae</taxon>
        <taxon>Bifidobacterium</taxon>
    </lineage>
</organism>
<dbReference type="InterPro" id="IPR002104">
    <property type="entry name" value="Integrase_catalytic"/>
</dbReference>
<dbReference type="GO" id="GO:0003677">
    <property type="term" value="F:DNA binding"/>
    <property type="evidence" value="ECO:0007669"/>
    <property type="project" value="InterPro"/>
</dbReference>
<gene>
    <name evidence="3" type="ORF">GBB04_00845</name>
</gene>
<reference evidence="3 4" key="1">
    <citation type="journal article" date="2019" name="Nat. Med.">
        <title>A library of human gut bacterial isolates paired with longitudinal multiomics data enables mechanistic microbiome research.</title>
        <authorList>
            <person name="Poyet M."/>
            <person name="Groussin M."/>
            <person name="Gibbons S.M."/>
            <person name="Avila-Pacheco J."/>
            <person name="Jiang X."/>
            <person name="Kearney S.M."/>
            <person name="Perrotta A.R."/>
            <person name="Berdy B."/>
            <person name="Zhao S."/>
            <person name="Lieberman T.D."/>
            <person name="Swanson P.K."/>
            <person name="Smith M."/>
            <person name="Roesemann S."/>
            <person name="Alexander J.E."/>
            <person name="Rich S.A."/>
            <person name="Livny J."/>
            <person name="Vlamakis H."/>
            <person name="Clish C."/>
            <person name="Bullock K."/>
            <person name="Deik A."/>
            <person name="Scott J."/>
            <person name="Pierce K.A."/>
            <person name="Xavier R.J."/>
            <person name="Alm E.J."/>
        </authorList>
    </citation>
    <scope>NUCLEOTIDE SEQUENCE [LARGE SCALE GENOMIC DNA]</scope>
    <source>
        <strain evidence="3 4">BIOML-A2</strain>
    </source>
</reference>
<evidence type="ECO:0000313" key="3">
    <source>
        <dbReference type="EMBL" id="KAB7462643.1"/>
    </source>
</evidence>
<dbReference type="Gene3D" id="1.10.443.10">
    <property type="entry name" value="Intergrase catalytic core"/>
    <property type="match status" value="1"/>
</dbReference>
<feature type="domain" description="Tyr recombinase" evidence="2">
    <location>
        <begin position="1"/>
        <end position="58"/>
    </location>
</feature>
<dbReference type="GO" id="GO:0015074">
    <property type="term" value="P:DNA integration"/>
    <property type="evidence" value="ECO:0007669"/>
    <property type="project" value="InterPro"/>
</dbReference>
<dbReference type="SUPFAM" id="SSF56349">
    <property type="entry name" value="DNA breaking-rejoining enzymes"/>
    <property type="match status" value="1"/>
</dbReference>
<evidence type="ECO:0000256" key="1">
    <source>
        <dbReference type="ARBA" id="ARBA00023172"/>
    </source>
</evidence>
<dbReference type="Pfam" id="PF00589">
    <property type="entry name" value="Phage_integrase"/>
    <property type="match status" value="1"/>
</dbReference>
<dbReference type="RefSeq" id="WP_081724140.1">
    <property type="nucleotide sequence ID" value="NZ_CACRSP010000004.1"/>
</dbReference>
<comment type="caution">
    <text evidence="3">The sequence shown here is derived from an EMBL/GenBank/DDBJ whole genome shotgun (WGS) entry which is preliminary data.</text>
</comment>
<dbReference type="Proteomes" id="UP000429211">
    <property type="component" value="Unassembled WGS sequence"/>
</dbReference>
<protein>
    <submittedName>
        <fullName evidence="3">Tyrosine-type recombinase/integrase</fullName>
    </submittedName>
</protein>
<evidence type="ECO:0000313" key="4">
    <source>
        <dbReference type="Proteomes" id="UP000429211"/>
    </source>
</evidence>
<dbReference type="AlphaFoldDB" id="A0A7J5TKT3"/>
<proteinExistence type="predicted"/>
<dbReference type="PROSITE" id="PS51898">
    <property type="entry name" value="TYR_RECOMBINASE"/>
    <property type="match status" value="1"/>
</dbReference>
<dbReference type="InterPro" id="IPR011010">
    <property type="entry name" value="DNA_brk_join_enz"/>
</dbReference>
<dbReference type="GO" id="GO:0006310">
    <property type="term" value="P:DNA recombination"/>
    <property type="evidence" value="ECO:0007669"/>
    <property type="project" value="UniProtKB-KW"/>
</dbReference>
<name>A0A7J5TKT3_9BIFI</name>
<accession>A0A7J5TKT3</accession>
<dbReference type="EMBL" id="WDPD01000001">
    <property type="protein sequence ID" value="KAB7462643.1"/>
    <property type="molecule type" value="Genomic_DNA"/>
</dbReference>
<dbReference type="InterPro" id="IPR013762">
    <property type="entry name" value="Integrase-like_cat_sf"/>
</dbReference>
<evidence type="ECO:0000259" key="2">
    <source>
        <dbReference type="PROSITE" id="PS51898"/>
    </source>
</evidence>
<keyword evidence="1" id="KW-0233">DNA recombination</keyword>
<sequence length="61" mass="7037">MSQGRRLHDLRHTAATEWLRHGIDVLTVKEWLGHSSLAVTQRYVHYLGTDADIAAIKKLNW</sequence>